<accession>A0A9X0CUN9</accession>
<sequence length="160" mass="18336">MSGYCGTSILTRRTARKLKKQLKEAEECITRLLQQLQLENESLDQHQSSAGSRPEAEAAHVDCEVAEMEGDVQALERKLFLEEIALNVTDERCDFLDKNHRLLQNNESGLHRQSSMCHASLEELKLKQEACQFSQFQKANPLEDWIVCSLPNIFFNDLQL</sequence>
<reference evidence="2" key="1">
    <citation type="submission" date="2023-01" db="EMBL/GenBank/DDBJ databases">
        <title>Genome assembly of the deep-sea coral Lophelia pertusa.</title>
        <authorList>
            <person name="Herrera S."/>
            <person name="Cordes E."/>
        </authorList>
    </citation>
    <scope>NUCLEOTIDE SEQUENCE</scope>
    <source>
        <strain evidence="2">USNM1676648</strain>
        <tissue evidence="2">Polyp</tissue>
    </source>
</reference>
<dbReference type="Proteomes" id="UP001163046">
    <property type="component" value="Unassembled WGS sequence"/>
</dbReference>
<keyword evidence="3" id="KW-1185">Reference proteome</keyword>
<dbReference type="AlphaFoldDB" id="A0A9X0CUN9"/>
<gene>
    <name evidence="2" type="ORF">OS493_035902</name>
</gene>
<proteinExistence type="predicted"/>
<organism evidence="2 3">
    <name type="scientific">Desmophyllum pertusum</name>
    <dbReference type="NCBI Taxonomy" id="174260"/>
    <lineage>
        <taxon>Eukaryota</taxon>
        <taxon>Metazoa</taxon>
        <taxon>Cnidaria</taxon>
        <taxon>Anthozoa</taxon>
        <taxon>Hexacorallia</taxon>
        <taxon>Scleractinia</taxon>
        <taxon>Caryophylliina</taxon>
        <taxon>Caryophylliidae</taxon>
        <taxon>Desmophyllum</taxon>
    </lineage>
</organism>
<dbReference type="EMBL" id="MU826406">
    <property type="protein sequence ID" value="KAJ7376241.1"/>
    <property type="molecule type" value="Genomic_DNA"/>
</dbReference>
<evidence type="ECO:0000313" key="3">
    <source>
        <dbReference type="Proteomes" id="UP001163046"/>
    </source>
</evidence>
<keyword evidence="1" id="KW-0175">Coiled coil</keyword>
<protein>
    <submittedName>
        <fullName evidence="2">Uncharacterized protein</fullName>
    </submittedName>
</protein>
<feature type="coiled-coil region" evidence="1">
    <location>
        <begin position="15"/>
        <end position="78"/>
    </location>
</feature>
<dbReference type="OrthoDB" id="5963349at2759"/>
<name>A0A9X0CUN9_9CNID</name>
<evidence type="ECO:0000313" key="2">
    <source>
        <dbReference type="EMBL" id="KAJ7376241.1"/>
    </source>
</evidence>
<comment type="caution">
    <text evidence="2">The sequence shown here is derived from an EMBL/GenBank/DDBJ whole genome shotgun (WGS) entry which is preliminary data.</text>
</comment>
<evidence type="ECO:0000256" key="1">
    <source>
        <dbReference type="SAM" id="Coils"/>
    </source>
</evidence>